<sequence>MKDLLTFDSMLTPKIITLLYWLGLIMTTLAGLGYMFTQSFILGLIMLVGGLIGTRIWCELLIVIFKINQNLQTLANKANTTGE</sequence>
<dbReference type="InterPro" id="IPR025557">
    <property type="entry name" value="DUF4282"/>
</dbReference>
<evidence type="ECO:0000313" key="2">
    <source>
        <dbReference type="EMBL" id="GGM09428.1"/>
    </source>
</evidence>
<keyword evidence="3" id="KW-1185">Reference proteome</keyword>
<proteinExistence type="predicted"/>
<keyword evidence="1" id="KW-1133">Transmembrane helix</keyword>
<comment type="caution">
    <text evidence="2">The sequence shown here is derived from an EMBL/GenBank/DDBJ whole genome shotgun (WGS) entry which is preliminary data.</text>
</comment>
<protein>
    <submittedName>
        <fullName evidence="2">Membrane protein</fullName>
    </submittedName>
</protein>
<keyword evidence="1" id="KW-0472">Membrane</keyword>
<name>A0ABQ2GT65_9PSED</name>
<dbReference type="Proteomes" id="UP000616499">
    <property type="component" value="Unassembled WGS sequence"/>
</dbReference>
<accession>A0ABQ2GT65</accession>
<dbReference type="RefSeq" id="WP_188866069.1">
    <property type="nucleotide sequence ID" value="NZ_BMNW01000004.1"/>
</dbReference>
<feature type="transmembrane region" description="Helical" evidence="1">
    <location>
        <begin position="15"/>
        <end position="34"/>
    </location>
</feature>
<organism evidence="2 3">
    <name type="scientific">Pseudomonas asuensis</name>
    <dbReference type="NCBI Taxonomy" id="1825787"/>
    <lineage>
        <taxon>Bacteria</taxon>
        <taxon>Pseudomonadati</taxon>
        <taxon>Pseudomonadota</taxon>
        <taxon>Gammaproteobacteria</taxon>
        <taxon>Pseudomonadales</taxon>
        <taxon>Pseudomonadaceae</taxon>
        <taxon>Pseudomonas</taxon>
    </lineage>
</organism>
<feature type="transmembrane region" description="Helical" evidence="1">
    <location>
        <begin position="40"/>
        <end position="65"/>
    </location>
</feature>
<dbReference type="Pfam" id="PF14110">
    <property type="entry name" value="DUF4282"/>
    <property type="match status" value="1"/>
</dbReference>
<evidence type="ECO:0000256" key="1">
    <source>
        <dbReference type="SAM" id="Phobius"/>
    </source>
</evidence>
<reference evidence="3" key="1">
    <citation type="journal article" date="2019" name="Int. J. Syst. Evol. Microbiol.">
        <title>The Global Catalogue of Microorganisms (GCM) 10K type strain sequencing project: providing services to taxonomists for standard genome sequencing and annotation.</title>
        <authorList>
            <consortium name="The Broad Institute Genomics Platform"/>
            <consortium name="The Broad Institute Genome Sequencing Center for Infectious Disease"/>
            <person name="Wu L."/>
            <person name="Ma J."/>
        </authorList>
    </citation>
    <scope>NUCLEOTIDE SEQUENCE [LARGE SCALE GENOMIC DNA]</scope>
    <source>
        <strain evidence="3">JCM 13501</strain>
    </source>
</reference>
<keyword evidence="1" id="KW-0812">Transmembrane</keyword>
<dbReference type="EMBL" id="BMNW01000004">
    <property type="protein sequence ID" value="GGM09428.1"/>
    <property type="molecule type" value="Genomic_DNA"/>
</dbReference>
<gene>
    <name evidence="2" type="ORF">GCM10009425_20900</name>
</gene>
<evidence type="ECO:0000313" key="3">
    <source>
        <dbReference type="Proteomes" id="UP000616499"/>
    </source>
</evidence>